<comment type="caution">
    <text evidence="2">The sequence shown here is derived from an EMBL/GenBank/DDBJ whole genome shotgun (WGS) entry which is preliminary data.</text>
</comment>
<reference evidence="2 3" key="1">
    <citation type="submission" date="2019-02" db="EMBL/GenBank/DDBJ databases">
        <title>Sequencing the genomes of 1000 actinobacteria strains.</title>
        <authorList>
            <person name="Klenk H.-P."/>
        </authorList>
    </citation>
    <scope>NUCLEOTIDE SEQUENCE [LARGE SCALE GENOMIC DNA]</scope>
    <source>
        <strain evidence="2 3">DSM 45779</strain>
    </source>
</reference>
<proteinExistence type="predicted"/>
<evidence type="ECO:0000313" key="2">
    <source>
        <dbReference type="EMBL" id="RZT88944.1"/>
    </source>
</evidence>
<sequence length="265" mass="28570">MAPQIHPLVELIRRFSVDWLGRADPAVCAEIMDPGYEILIGGHTLAGRDDEYVPGTMAQLNRFPGLLLTAHTVVTDGERIAVRFSEHGPSAADDMAPAAWTGIGIFAWDGEKLTRNATEEDYHSRRRQLATRTPDPVDHPAVAPWAATPQEADPDAEKLVREWLDSGDLGRSGTVRLDDGWCGQDTPALLGDPRTEVRELFSAGRSVAFALDQSGRYLGGLPDTDGREGTTAAHSAIGLVHVGDGGSITGHVVRDRVGLRRAVRA</sequence>
<evidence type="ECO:0000313" key="3">
    <source>
        <dbReference type="Proteomes" id="UP000291591"/>
    </source>
</evidence>
<dbReference type="RefSeq" id="WP_130293116.1">
    <property type="nucleotide sequence ID" value="NZ_SHKL01000001.1"/>
</dbReference>
<dbReference type="InterPro" id="IPR032710">
    <property type="entry name" value="NTF2-like_dom_sf"/>
</dbReference>
<dbReference type="Gene3D" id="3.10.450.50">
    <property type="match status" value="1"/>
</dbReference>
<name>A0A4Q7V613_PSEST</name>
<dbReference type="OrthoDB" id="7479079at2"/>
<dbReference type="EMBL" id="SHKL01000001">
    <property type="protein sequence ID" value="RZT88944.1"/>
    <property type="molecule type" value="Genomic_DNA"/>
</dbReference>
<organism evidence="2 3">
    <name type="scientific">Pseudonocardia sediminis</name>
    <dbReference type="NCBI Taxonomy" id="1397368"/>
    <lineage>
        <taxon>Bacteria</taxon>
        <taxon>Bacillati</taxon>
        <taxon>Actinomycetota</taxon>
        <taxon>Actinomycetes</taxon>
        <taxon>Pseudonocardiales</taxon>
        <taxon>Pseudonocardiaceae</taxon>
        <taxon>Pseudonocardia</taxon>
    </lineage>
</organism>
<dbReference type="AlphaFoldDB" id="A0A4Q7V613"/>
<accession>A0A4Q7V613</accession>
<keyword evidence="3" id="KW-1185">Reference proteome</keyword>
<evidence type="ECO:0000256" key="1">
    <source>
        <dbReference type="SAM" id="MobiDB-lite"/>
    </source>
</evidence>
<feature type="region of interest" description="Disordered" evidence="1">
    <location>
        <begin position="119"/>
        <end position="142"/>
    </location>
</feature>
<dbReference type="Proteomes" id="UP000291591">
    <property type="component" value="Unassembled WGS sequence"/>
</dbReference>
<evidence type="ECO:0008006" key="4">
    <source>
        <dbReference type="Google" id="ProtNLM"/>
    </source>
</evidence>
<protein>
    <recommendedName>
        <fullName evidence="4">SnoaL-like protein</fullName>
    </recommendedName>
</protein>
<dbReference type="SUPFAM" id="SSF54427">
    <property type="entry name" value="NTF2-like"/>
    <property type="match status" value="1"/>
</dbReference>
<gene>
    <name evidence="2" type="ORF">EV383_5898</name>
</gene>